<keyword evidence="4" id="KW-1185">Reference proteome</keyword>
<dbReference type="InterPro" id="IPR046847">
    <property type="entry name" value="Xre-like_HTH"/>
</dbReference>
<reference evidence="4" key="1">
    <citation type="journal article" date="2005" name="Science">
        <title>Life at depth: Photobacterium profundum genome sequence and expression analysis.</title>
        <authorList>
            <person name="Vezzi A."/>
            <person name="Campanaro S."/>
            <person name="D'Angelo M."/>
            <person name="Simonato F."/>
            <person name="Vitulo N."/>
            <person name="Lauro F.M."/>
            <person name="Cestaro A."/>
            <person name="Malacrida G."/>
            <person name="Simionati B."/>
            <person name="Cannata N."/>
            <person name="Romualdi C."/>
            <person name="Bartlett D.H."/>
            <person name="Valle G."/>
        </authorList>
    </citation>
    <scope>NUCLEOTIDE SEQUENCE [LARGE SCALE GENOMIC DNA]</scope>
    <source>
        <strain evidence="4">ATCC BAA-1253 / SS9</strain>
    </source>
</reference>
<name>Q6LHR7_PHOPR</name>
<sequence>MSLFITRYLRGMFYYSPHVDYSNKTLHMRINIMSLAKDSGFNSKALAMTGFKAADNILSSRGCTAQQSQKILKLSKSSYHKFKADPETTKLSDDQLERVSYILNMHQALRIVFSNPANVSGFMSMKNNNDYFAGHTPLEIIESGKFGDLYEVARRVDALRGGLWG</sequence>
<dbReference type="Proteomes" id="UP000000593">
    <property type="component" value="Chromosome 2"/>
</dbReference>
<evidence type="ECO:0000313" key="4">
    <source>
        <dbReference type="Proteomes" id="UP000000593"/>
    </source>
</evidence>
<dbReference type="STRING" id="298386.PBPRB1292"/>
<dbReference type="Pfam" id="PF20432">
    <property type="entry name" value="Xre-like-HTH"/>
    <property type="match status" value="1"/>
</dbReference>
<evidence type="ECO:0000259" key="2">
    <source>
        <dbReference type="Pfam" id="PF20432"/>
    </source>
</evidence>
<dbReference type="Pfam" id="PF09722">
    <property type="entry name" value="Xre_MbcA_ParS_C"/>
    <property type="match status" value="1"/>
</dbReference>
<dbReference type="EMBL" id="CR378679">
    <property type="protein sequence ID" value="CAG23163.1"/>
    <property type="molecule type" value="Genomic_DNA"/>
</dbReference>
<dbReference type="GO" id="GO:0003677">
    <property type="term" value="F:DNA binding"/>
    <property type="evidence" value="ECO:0007669"/>
    <property type="project" value="InterPro"/>
</dbReference>
<organism evidence="3 4">
    <name type="scientific">Photobacterium profundum (strain SS9)</name>
    <dbReference type="NCBI Taxonomy" id="298386"/>
    <lineage>
        <taxon>Bacteria</taxon>
        <taxon>Pseudomonadati</taxon>
        <taxon>Pseudomonadota</taxon>
        <taxon>Gammaproteobacteria</taxon>
        <taxon>Vibrionales</taxon>
        <taxon>Vibrionaceae</taxon>
        <taxon>Photobacterium</taxon>
    </lineage>
</organism>
<evidence type="ECO:0000259" key="1">
    <source>
        <dbReference type="Pfam" id="PF09722"/>
    </source>
</evidence>
<protein>
    <submittedName>
        <fullName evidence="3">Uncharacterized protein</fullName>
    </submittedName>
</protein>
<feature type="domain" description="Antitoxin Xre/MbcA/ParS-like toxin-binding" evidence="1">
    <location>
        <begin position="108"/>
        <end position="162"/>
    </location>
</feature>
<dbReference type="eggNOG" id="COG5642">
    <property type="taxonomic scope" value="Bacteria"/>
</dbReference>
<feature type="domain" description="Antitoxin Xre-like helix-turn-helix" evidence="2">
    <location>
        <begin position="46"/>
        <end position="103"/>
    </location>
</feature>
<proteinExistence type="predicted"/>
<accession>Q6LHR7</accession>
<evidence type="ECO:0000313" key="3">
    <source>
        <dbReference type="EMBL" id="CAG23163.1"/>
    </source>
</evidence>
<gene>
    <name evidence="3" type="primary">BMEII097</name>
    <name evidence="3" type="ordered locus">PBPRB1292</name>
</gene>
<dbReference type="HOGENOM" id="CLU_123925_1_0_6"/>
<dbReference type="InterPro" id="IPR024467">
    <property type="entry name" value="Xre/MbcA/ParS-like_toxin-bd"/>
</dbReference>
<dbReference type="AlphaFoldDB" id="Q6LHR7"/>
<dbReference type="KEGG" id="ppr:PBPRB1292"/>